<reference evidence="2 3" key="1">
    <citation type="submission" date="2023-06" db="EMBL/GenBank/DDBJ databases">
        <title>Five Gram-positive bacteria isolated from mangrove sediments in Shenzhen, Guangdong, China.</title>
        <authorList>
            <person name="Yu S."/>
            <person name="Zheng W."/>
            <person name="Huang Y."/>
        </authorList>
    </citation>
    <scope>NUCLEOTIDE SEQUENCE [LARGE SCALE GENOMIC DNA]</scope>
    <source>
        <strain evidence="2 3">SaN35-3</strain>
    </source>
</reference>
<dbReference type="EMBL" id="CP129013">
    <property type="protein sequence ID" value="WLR41845.1"/>
    <property type="molecule type" value="Genomic_DNA"/>
</dbReference>
<organism evidence="2 3">
    <name type="scientific">Bacillus carboniphilus</name>
    <dbReference type="NCBI Taxonomy" id="86663"/>
    <lineage>
        <taxon>Bacteria</taxon>
        <taxon>Bacillati</taxon>
        <taxon>Bacillota</taxon>
        <taxon>Bacilli</taxon>
        <taxon>Bacillales</taxon>
        <taxon>Bacillaceae</taxon>
        <taxon>Bacillus</taxon>
    </lineage>
</organism>
<sequence length="124" mass="14306">MTKRNDTTLTPTSLQGISSSVAMCVQQETEDSFYTTNTGVYEEFSEENLGKIIRAVMHEGRWNSWKNTYETEIIRTLQREAPIVEEMNTGRNFINLKNGMLNLSTFRLHEHSPMYLSTVKILIP</sequence>
<feature type="domain" description="Bacteriophage/plasmid primase P4 C-terminal" evidence="1">
    <location>
        <begin position="72"/>
        <end position="121"/>
    </location>
</feature>
<evidence type="ECO:0000313" key="3">
    <source>
        <dbReference type="Proteomes" id="UP001197974"/>
    </source>
</evidence>
<dbReference type="Pfam" id="PF08706">
    <property type="entry name" value="D5_N"/>
    <property type="match status" value="1"/>
</dbReference>
<protein>
    <recommendedName>
        <fullName evidence="1">Bacteriophage/plasmid primase P4 C-terminal domain-containing protein</fullName>
    </recommendedName>
</protein>
<dbReference type="Proteomes" id="UP001197974">
    <property type="component" value="Chromosome"/>
</dbReference>
<name>A0ABY9JR16_9BACI</name>
<accession>A0ABY9JR16</accession>
<gene>
    <name evidence="2" type="ORF">LC087_13475</name>
</gene>
<keyword evidence="3" id="KW-1185">Reference proteome</keyword>
<dbReference type="InterPro" id="IPR014818">
    <property type="entry name" value="Phage/plasmid_primase_P4_C"/>
</dbReference>
<proteinExistence type="predicted"/>
<dbReference type="RefSeq" id="WP_226541385.1">
    <property type="nucleotide sequence ID" value="NZ_CP129013.1"/>
</dbReference>
<evidence type="ECO:0000259" key="1">
    <source>
        <dbReference type="Pfam" id="PF08706"/>
    </source>
</evidence>
<evidence type="ECO:0000313" key="2">
    <source>
        <dbReference type="EMBL" id="WLR41845.1"/>
    </source>
</evidence>